<organism evidence="2 3">
    <name type="scientific">Kribbella hippodromi</name>
    <dbReference type="NCBI Taxonomy" id="434347"/>
    <lineage>
        <taxon>Bacteria</taxon>
        <taxon>Bacillati</taxon>
        <taxon>Actinomycetota</taxon>
        <taxon>Actinomycetes</taxon>
        <taxon>Propionibacteriales</taxon>
        <taxon>Kribbellaceae</taxon>
        <taxon>Kribbella</taxon>
    </lineage>
</organism>
<name>A0ABP4PN06_9ACTN</name>
<dbReference type="Proteomes" id="UP001501705">
    <property type="component" value="Unassembled WGS sequence"/>
</dbReference>
<evidence type="ECO:0000313" key="2">
    <source>
        <dbReference type="EMBL" id="GAA1580232.1"/>
    </source>
</evidence>
<protein>
    <submittedName>
        <fullName evidence="2">Uncharacterized protein</fullName>
    </submittedName>
</protein>
<reference evidence="3" key="1">
    <citation type="journal article" date="2019" name="Int. J. Syst. Evol. Microbiol.">
        <title>The Global Catalogue of Microorganisms (GCM) 10K type strain sequencing project: providing services to taxonomists for standard genome sequencing and annotation.</title>
        <authorList>
            <consortium name="The Broad Institute Genomics Platform"/>
            <consortium name="The Broad Institute Genome Sequencing Center for Infectious Disease"/>
            <person name="Wu L."/>
            <person name="Ma J."/>
        </authorList>
    </citation>
    <scope>NUCLEOTIDE SEQUENCE [LARGE SCALE GENOMIC DNA]</scope>
    <source>
        <strain evidence="3">JCM 15572</strain>
    </source>
</reference>
<comment type="caution">
    <text evidence="2">The sequence shown here is derived from an EMBL/GenBank/DDBJ whole genome shotgun (WGS) entry which is preliminary data.</text>
</comment>
<accession>A0ABP4PN06</accession>
<keyword evidence="3" id="KW-1185">Reference proteome</keyword>
<dbReference type="EMBL" id="BAAAPH010000013">
    <property type="protein sequence ID" value="GAA1580232.1"/>
    <property type="molecule type" value="Genomic_DNA"/>
</dbReference>
<evidence type="ECO:0000313" key="3">
    <source>
        <dbReference type="Proteomes" id="UP001501705"/>
    </source>
</evidence>
<feature type="compositionally biased region" description="Pro residues" evidence="1">
    <location>
        <begin position="1"/>
        <end position="10"/>
    </location>
</feature>
<proteinExistence type="predicted"/>
<evidence type="ECO:0000256" key="1">
    <source>
        <dbReference type="SAM" id="MobiDB-lite"/>
    </source>
</evidence>
<gene>
    <name evidence="2" type="ORF">GCM10009804_40970</name>
</gene>
<feature type="region of interest" description="Disordered" evidence="1">
    <location>
        <begin position="1"/>
        <end position="45"/>
    </location>
</feature>
<sequence>MNPPPIPGAQPAPLHAPTVPKPVWGAQHPVQRPQGATYGDTPLARAPFPLTPAPSPLAWRRLRWPGAVSAGLAPFPLALGPFPPAAAALAPLRPGS</sequence>